<evidence type="ECO:0000256" key="5">
    <source>
        <dbReference type="ARBA" id="ARBA00022833"/>
    </source>
</evidence>
<gene>
    <name evidence="10" type="ORF">U0070_020377</name>
</gene>
<name>A0AAW0JWN6_MYOGA</name>
<dbReference type="InterPro" id="IPR013087">
    <property type="entry name" value="Znf_C2H2_type"/>
</dbReference>
<keyword evidence="5" id="KW-0862">Zinc</keyword>
<keyword evidence="6" id="KW-0539">Nucleus</keyword>
<organism evidence="10 11">
    <name type="scientific">Myodes glareolus</name>
    <name type="common">Bank vole</name>
    <name type="synonym">Clethrionomys glareolus</name>
    <dbReference type="NCBI Taxonomy" id="447135"/>
    <lineage>
        <taxon>Eukaryota</taxon>
        <taxon>Metazoa</taxon>
        <taxon>Chordata</taxon>
        <taxon>Craniata</taxon>
        <taxon>Vertebrata</taxon>
        <taxon>Euteleostomi</taxon>
        <taxon>Mammalia</taxon>
        <taxon>Eutheria</taxon>
        <taxon>Euarchontoglires</taxon>
        <taxon>Glires</taxon>
        <taxon>Rodentia</taxon>
        <taxon>Myomorpha</taxon>
        <taxon>Muroidea</taxon>
        <taxon>Cricetidae</taxon>
        <taxon>Arvicolinae</taxon>
        <taxon>Myodes</taxon>
    </lineage>
</organism>
<evidence type="ECO:0000256" key="1">
    <source>
        <dbReference type="ARBA" id="ARBA00004123"/>
    </source>
</evidence>
<dbReference type="FunFam" id="3.30.160.60:FF:001498">
    <property type="entry name" value="Zinc finger protein 404"/>
    <property type="match status" value="1"/>
</dbReference>
<sequence>MGKHSAELTYRKPQVGLDYMVKKANPGHHVVNRAVGLCVLGTAVISQGRLTKAGPQSPQPTGSQDGVGADELWVAVANEDTQKHISSGNVARNCDSHESDKDPVVQEEKSVYKCRDGGKHRRIHSGENPNPYEGFECGKVFRHRSYLMWHRRTHTGEKPSECTYVHLSNTVTNLEVKSEFAFIAQDSVFLGLEHEFVFTTNKTQEDKEGQGAEGAGAQSTKLCWEKRYHCYEWKEHVHQRNVENQLELPMRLRTEHTDEESRVRAPENTGSVPFLNWGHRSITINTSHGFPPWTEEESEILRGGVLPSKHGSGMRAGSKIGIVEICWTWCGISDTSKPTPSEYFLKQGHNFEHFYSFSTHKFMACAVTRNYLEAMLLLTVKSKEATFAVLSKKRDVFLVKKEHPDPGSKDPEDYHKFGLLNQVTGDISFTGFTFLHFNCLFTLRPHPARPALPAAADHPVAAGQLTHVPNNRISSSVLPRHSSTTNLDMDGPWQQLDPRHPQDLVAAQTAQFSMALEAAWPLDTNMVSGGKPNPGHRTPISLIHVICNLRRSKQLAIVNRSLVFAVASLNFLSYLISISLGVTDTPRLFLLETLQLQVVQTQYSSVNTRTLPKCRHSQSHALIAAPI</sequence>
<dbReference type="PROSITE" id="PS50157">
    <property type="entry name" value="ZINC_FINGER_C2H2_2"/>
    <property type="match status" value="1"/>
</dbReference>
<evidence type="ECO:0000256" key="6">
    <source>
        <dbReference type="ARBA" id="ARBA00023242"/>
    </source>
</evidence>
<keyword evidence="4 7" id="KW-0863">Zinc-finger</keyword>
<feature type="region of interest" description="Disordered" evidence="8">
    <location>
        <begin position="89"/>
        <end position="109"/>
    </location>
</feature>
<dbReference type="GO" id="GO:0008270">
    <property type="term" value="F:zinc ion binding"/>
    <property type="evidence" value="ECO:0007669"/>
    <property type="project" value="UniProtKB-KW"/>
</dbReference>
<dbReference type="GO" id="GO:0005634">
    <property type="term" value="C:nucleus"/>
    <property type="evidence" value="ECO:0007669"/>
    <property type="project" value="UniProtKB-SubCell"/>
</dbReference>
<dbReference type="SUPFAM" id="SSF57667">
    <property type="entry name" value="beta-beta-alpha zinc fingers"/>
    <property type="match status" value="1"/>
</dbReference>
<reference evidence="10 11" key="1">
    <citation type="journal article" date="2023" name="bioRxiv">
        <title>Conserved and derived expression patterns and positive selection on dental genes reveal complex evolutionary context of ever-growing rodent molars.</title>
        <authorList>
            <person name="Calamari Z.T."/>
            <person name="Song A."/>
            <person name="Cohen E."/>
            <person name="Akter M."/>
            <person name="Roy R.D."/>
            <person name="Hallikas O."/>
            <person name="Christensen M.M."/>
            <person name="Li P."/>
            <person name="Marangoni P."/>
            <person name="Jernvall J."/>
            <person name="Klein O.D."/>
        </authorList>
    </citation>
    <scope>NUCLEOTIDE SEQUENCE [LARGE SCALE GENOMIC DNA]</scope>
    <source>
        <strain evidence="10">V071</strain>
    </source>
</reference>
<dbReference type="InterPro" id="IPR036236">
    <property type="entry name" value="Znf_C2H2_sf"/>
</dbReference>
<evidence type="ECO:0000256" key="3">
    <source>
        <dbReference type="ARBA" id="ARBA00022737"/>
    </source>
</evidence>
<accession>A0AAW0JWN6</accession>
<evidence type="ECO:0000256" key="4">
    <source>
        <dbReference type="ARBA" id="ARBA00022771"/>
    </source>
</evidence>
<dbReference type="EMBL" id="JBBHLL010000015">
    <property type="protein sequence ID" value="KAK7831157.1"/>
    <property type="molecule type" value="Genomic_DNA"/>
</dbReference>
<comment type="caution">
    <text evidence="10">The sequence shown here is derived from an EMBL/GenBank/DDBJ whole genome shotgun (WGS) entry which is preliminary data.</text>
</comment>
<proteinExistence type="predicted"/>
<feature type="domain" description="C2H2-type" evidence="9">
    <location>
        <begin position="132"/>
        <end position="159"/>
    </location>
</feature>
<evidence type="ECO:0000256" key="7">
    <source>
        <dbReference type="PROSITE-ProRule" id="PRU00042"/>
    </source>
</evidence>
<dbReference type="AlphaFoldDB" id="A0AAW0JWN6"/>
<protein>
    <recommendedName>
        <fullName evidence="9">C2H2-type domain-containing protein</fullName>
    </recommendedName>
</protein>
<dbReference type="Gene3D" id="3.30.160.60">
    <property type="entry name" value="Classic Zinc Finger"/>
    <property type="match status" value="1"/>
</dbReference>
<evidence type="ECO:0000313" key="10">
    <source>
        <dbReference type="EMBL" id="KAK7831157.1"/>
    </source>
</evidence>
<dbReference type="Proteomes" id="UP001488838">
    <property type="component" value="Unassembled WGS sequence"/>
</dbReference>
<keyword evidence="11" id="KW-1185">Reference proteome</keyword>
<feature type="compositionally biased region" description="Basic and acidic residues" evidence="8">
    <location>
        <begin position="94"/>
        <end position="109"/>
    </location>
</feature>
<evidence type="ECO:0000256" key="8">
    <source>
        <dbReference type="SAM" id="MobiDB-lite"/>
    </source>
</evidence>
<evidence type="ECO:0000259" key="9">
    <source>
        <dbReference type="PROSITE" id="PS50157"/>
    </source>
</evidence>
<keyword evidence="3" id="KW-0677">Repeat</keyword>
<comment type="subcellular location">
    <subcellularLocation>
        <location evidence="1">Nucleus</location>
    </subcellularLocation>
</comment>
<keyword evidence="2" id="KW-0479">Metal-binding</keyword>
<evidence type="ECO:0000313" key="11">
    <source>
        <dbReference type="Proteomes" id="UP001488838"/>
    </source>
</evidence>
<evidence type="ECO:0000256" key="2">
    <source>
        <dbReference type="ARBA" id="ARBA00022723"/>
    </source>
</evidence>